<dbReference type="Gene3D" id="1.10.8.60">
    <property type="match status" value="1"/>
</dbReference>
<dbReference type="PANTHER" id="PTHR32071">
    <property type="entry name" value="TRANSCRIPTIONAL REGULATORY PROTEIN"/>
    <property type="match status" value="1"/>
</dbReference>
<dbReference type="PROSITE" id="PS50045">
    <property type="entry name" value="SIGMA54_INTERACT_4"/>
    <property type="match status" value="1"/>
</dbReference>
<dbReference type="Proteomes" id="UP000177309">
    <property type="component" value="Unassembled WGS sequence"/>
</dbReference>
<evidence type="ECO:0000256" key="2">
    <source>
        <dbReference type="ARBA" id="ARBA00022840"/>
    </source>
</evidence>
<evidence type="ECO:0000256" key="3">
    <source>
        <dbReference type="ARBA" id="ARBA00023015"/>
    </source>
</evidence>
<proteinExistence type="predicted"/>
<dbReference type="PROSITE" id="PS00675">
    <property type="entry name" value="SIGMA54_INTERACT_1"/>
    <property type="match status" value="1"/>
</dbReference>
<keyword evidence="4" id="KW-0238">DNA-binding</keyword>
<evidence type="ECO:0000313" key="10">
    <source>
        <dbReference type="EMBL" id="OGC33700.1"/>
    </source>
</evidence>
<feature type="domain" description="Sigma-54 factor interaction" evidence="8">
    <location>
        <begin position="142"/>
        <end position="371"/>
    </location>
</feature>
<dbReference type="InterPro" id="IPR025662">
    <property type="entry name" value="Sigma_54_int_dom_ATP-bd_1"/>
</dbReference>
<reference evidence="10 11" key="1">
    <citation type="journal article" date="2016" name="Nat. Commun.">
        <title>Thousands of microbial genomes shed light on interconnected biogeochemical processes in an aquifer system.</title>
        <authorList>
            <person name="Anantharaman K."/>
            <person name="Brown C.T."/>
            <person name="Hug L.A."/>
            <person name="Sharon I."/>
            <person name="Castelle C.J."/>
            <person name="Probst A.J."/>
            <person name="Thomas B.C."/>
            <person name="Singh A."/>
            <person name="Wilkins M.J."/>
            <person name="Karaoz U."/>
            <person name="Brodie E.L."/>
            <person name="Williams K.H."/>
            <person name="Hubbard S.S."/>
            <person name="Banfield J.F."/>
        </authorList>
    </citation>
    <scope>NUCLEOTIDE SEQUENCE [LARGE SCALE GENOMIC DNA]</scope>
</reference>
<feature type="modified residue" description="4-aspartylphosphate" evidence="7">
    <location>
        <position position="52"/>
    </location>
</feature>
<evidence type="ECO:0000259" key="9">
    <source>
        <dbReference type="PROSITE" id="PS50110"/>
    </source>
</evidence>
<evidence type="ECO:0000259" key="8">
    <source>
        <dbReference type="PROSITE" id="PS50045"/>
    </source>
</evidence>
<dbReference type="GO" id="GO:0000160">
    <property type="term" value="P:phosphorelay signal transduction system"/>
    <property type="evidence" value="ECO:0007669"/>
    <property type="project" value="InterPro"/>
</dbReference>
<dbReference type="Gene3D" id="3.40.50.300">
    <property type="entry name" value="P-loop containing nucleotide triphosphate hydrolases"/>
    <property type="match status" value="1"/>
</dbReference>
<dbReference type="Pfam" id="PF00072">
    <property type="entry name" value="Response_reg"/>
    <property type="match status" value="1"/>
</dbReference>
<dbReference type="PROSITE" id="PS50110">
    <property type="entry name" value="RESPONSE_REGULATORY"/>
    <property type="match status" value="1"/>
</dbReference>
<dbReference type="EMBL" id="MEUI01000029">
    <property type="protein sequence ID" value="OGC33700.1"/>
    <property type="molecule type" value="Genomic_DNA"/>
</dbReference>
<evidence type="ECO:0000256" key="7">
    <source>
        <dbReference type="PROSITE-ProRule" id="PRU00169"/>
    </source>
</evidence>
<gene>
    <name evidence="10" type="ORF">A2462_03735</name>
</gene>
<dbReference type="Pfam" id="PF02954">
    <property type="entry name" value="HTH_8"/>
    <property type="match status" value="1"/>
</dbReference>
<dbReference type="PROSITE" id="PS00688">
    <property type="entry name" value="SIGMA54_INTERACT_3"/>
    <property type="match status" value="1"/>
</dbReference>
<dbReference type="InterPro" id="IPR003593">
    <property type="entry name" value="AAA+_ATPase"/>
</dbReference>
<evidence type="ECO:0000256" key="1">
    <source>
        <dbReference type="ARBA" id="ARBA00022741"/>
    </source>
</evidence>
<keyword evidence="7" id="KW-0597">Phosphoprotein</keyword>
<evidence type="ECO:0008006" key="12">
    <source>
        <dbReference type="Google" id="ProtNLM"/>
    </source>
</evidence>
<keyword evidence="2" id="KW-0067">ATP-binding</keyword>
<keyword evidence="1" id="KW-0547">Nucleotide-binding</keyword>
<dbReference type="InterPro" id="IPR027417">
    <property type="entry name" value="P-loop_NTPase"/>
</dbReference>
<dbReference type="InterPro" id="IPR002197">
    <property type="entry name" value="HTH_Fis"/>
</dbReference>
<keyword evidence="5" id="KW-0010">Activator</keyword>
<dbReference type="InterPro" id="IPR001789">
    <property type="entry name" value="Sig_transdc_resp-reg_receiver"/>
</dbReference>
<dbReference type="GO" id="GO:0006355">
    <property type="term" value="P:regulation of DNA-templated transcription"/>
    <property type="evidence" value="ECO:0007669"/>
    <property type="project" value="InterPro"/>
</dbReference>
<evidence type="ECO:0000256" key="6">
    <source>
        <dbReference type="ARBA" id="ARBA00023163"/>
    </source>
</evidence>
<evidence type="ECO:0000313" key="11">
    <source>
        <dbReference type="Proteomes" id="UP000177309"/>
    </source>
</evidence>
<protein>
    <recommendedName>
        <fullName evidence="12">Fis family transcriptional regulator</fullName>
    </recommendedName>
</protein>
<dbReference type="Pfam" id="PF00158">
    <property type="entry name" value="Sigma54_activat"/>
    <property type="match status" value="1"/>
</dbReference>
<dbReference type="CDD" id="cd00009">
    <property type="entry name" value="AAA"/>
    <property type="match status" value="1"/>
</dbReference>
<evidence type="ECO:0000256" key="4">
    <source>
        <dbReference type="ARBA" id="ARBA00023125"/>
    </source>
</evidence>
<dbReference type="SUPFAM" id="SSF52172">
    <property type="entry name" value="CheY-like"/>
    <property type="match status" value="1"/>
</dbReference>
<dbReference type="InterPro" id="IPR025944">
    <property type="entry name" value="Sigma_54_int_dom_CS"/>
</dbReference>
<dbReference type="SMART" id="SM00382">
    <property type="entry name" value="AAA"/>
    <property type="match status" value="1"/>
</dbReference>
<keyword evidence="3" id="KW-0805">Transcription regulation</keyword>
<dbReference type="GO" id="GO:0043565">
    <property type="term" value="F:sequence-specific DNA binding"/>
    <property type="evidence" value="ECO:0007669"/>
    <property type="project" value="InterPro"/>
</dbReference>
<comment type="caution">
    <text evidence="10">The sequence shown here is derived from an EMBL/GenBank/DDBJ whole genome shotgun (WGS) entry which is preliminary data.</text>
</comment>
<dbReference type="GO" id="GO:0005524">
    <property type="term" value="F:ATP binding"/>
    <property type="evidence" value="ECO:0007669"/>
    <property type="project" value="UniProtKB-KW"/>
</dbReference>
<sequence>MKPRILAIDDEDGILRAYKANLKHSYDLTLENNPLKGLELLKQYNFSLVLLDVMMPEMNGLEVLKEIKKIDSDQEVVMVTALNDVKLAVQAVKLGAYDYVPKPFERDELIAMVGRVLERKSLLQENTYLKQTLEEKSAFLDLIGTSPAMKNVFSLVEKVAPTDTTVLITGESGSGKDLVARAIHKASFRANRPFVVVNCAAIPDALIEAELFGYEKGAFTGAHEAKQGKFELATGGTLLLDEIGCMKAAMQAKLLRVLQDHSITRVGGAKPIEIDVRVISATNLDLEKAIKDREFREDLYYRLNVLPVVVPSLRDRKEDIPLLLEHFLSLFSKELNKNIKQFSPDSAALLMEYDWPGNVRELQNLVERIVVLSPDKENITIDDIPLENALLSIFKKDLKGAKEDFERRYINNVLIEAKGNQAEVARKLGLNRTTLISKLKQLGLR</sequence>
<dbReference type="AlphaFoldDB" id="A0A1F4TMG5"/>
<dbReference type="Gene3D" id="1.10.10.60">
    <property type="entry name" value="Homeodomain-like"/>
    <property type="match status" value="1"/>
</dbReference>
<dbReference type="Pfam" id="PF25601">
    <property type="entry name" value="AAA_lid_14"/>
    <property type="match status" value="1"/>
</dbReference>
<dbReference type="PRINTS" id="PR01590">
    <property type="entry name" value="HTHFIS"/>
</dbReference>
<name>A0A1F4TMG5_UNCSA</name>
<keyword evidence="6" id="KW-0804">Transcription</keyword>
<dbReference type="SUPFAM" id="SSF52540">
    <property type="entry name" value="P-loop containing nucleoside triphosphate hydrolases"/>
    <property type="match status" value="1"/>
</dbReference>
<organism evidence="10 11">
    <name type="scientific">candidate division WOR-1 bacterium RIFOXYC2_FULL_41_25</name>
    <dbReference type="NCBI Taxonomy" id="1802586"/>
    <lineage>
        <taxon>Bacteria</taxon>
        <taxon>Bacillati</taxon>
        <taxon>Saganbacteria</taxon>
    </lineage>
</organism>
<dbReference type="Gene3D" id="3.40.50.2300">
    <property type="match status" value="1"/>
</dbReference>
<dbReference type="InterPro" id="IPR002078">
    <property type="entry name" value="Sigma_54_int"/>
</dbReference>
<dbReference type="InterPro" id="IPR011006">
    <property type="entry name" value="CheY-like_superfamily"/>
</dbReference>
<dbReference type="SUPFAM" id="SSF46689">
    <property type="entry name" value="Homeodomain-like"/>
    <property type="match status" value="1"/>
</dbReference>
<dbReference type="InterPro" id="IPR009057">
    <property type="entry name" value="Homeodomain-like_sf"/>
</dbReference>
<evidence type="ECO:0000256" key="5">
    <source>
        <dbReference type="ARBA" id="ARBA00023159"/>
    </source>
</evidence>
<accession>A0A1F4TMG5</accession>
<dbReference type="SMART" id="SM00448">
    <property type="entry name" value="REC"/>
    <property type="match status" value="1"/>
</dbReference>
<feature type="domain" description="Response regulatory" evidence="9">
    <location>
        <begin position="4"/>
        <end position="117"/>
    </location>
</feature>
<dbReference type="InterPro" id="IPR058031">
    <property type="entry name" value="AAA_lid_NorR"/>
</dbReference>
<dbReference type="FunFam" id="1.10.8.60:FF:000014">
    <property type="entry name" value="DNA-binding transcriptional regulator NtrC"/>
    <property type="match status" value="1"/>
</dbReference>
<dbReference type="FunFam" id="3.40.50.300:FF:000006">
    <property type="entry name" value="DNA-binding transcriptional regulator NtrC"/>
    <property type="match status" value="1"/>
</dbReference>